<dbReference type="AlphaFoldDB" id="A0A917MJV7"/>
<gene>
    <name evidence="4" type="ORF">GCM10010921_00280</name>
</gene>
<dbReference type="InterPro" id="IPR005471">
    <property type="entry name" value="Tscrpt_reg_IclR_N"/>
</dbReference>
<name>A0A917MJV7_9MICO</name>
<dbReference type="PANTHER" id="PTHR30136:SF39">
    <property type="entry name" value="TRANSCRIPTIONAL REGULATORY PROTEIN"/>
    <property type="match status" value="1"/>
</dbReference>
<dbReference type="GO" id="GO:0003677">
    <property type="term" value="F:DNA binding"/>
    <property type="evidence" value="ECO:0007669"/>
    <property type="project" value="InterPro"/>
</dbReference>
<dbReference type="Gene3D" id="3.30.450.40">
    <property type="match status" value="2"/>
</dbReference>
<keyword evidence="2" id="KW-0804">Transcription</keyword>
<evidence type="ECO:0000256" key="2">
    <source>
        <dbReference type="ARBA" id="ARBA00023163"/>
    </source>
</evidence>
<dbReference type="PROSITE" id="PS51077">
    <property type="entry name" value="HTH_ICLR"/>
    <property type="match status" value="1"/>
</dbReference>
<keyword evidence="5" id="KW-1185">Reference proteome</keyword>
<reference evidence="4" key="2">
    <citation type="submission" date="2020-09" db="EMBL/GenBank/DDBJ databases">
        <authorList>
            <person name="Sun Q."/>
            <person name="Zhou Y."/>
        </authorList>
    </citation>
    <scope>NUCLEOTIDE SEQUENCE</scope>
    <source>
        <strain evidence="4">CGMCC 1.15794</strain>
    </source>
</reference>
<evidence type="ECO:0000313" key="4">
    <source>
        <dbReference type="EMBL" id="GGH33393.1"/>
    </source>
</evidence>
<comment type="caution">
    <text evidence="4">The sequence shown here is derived from an EMBL/GenBank/DDBJ whole genome shotgun (WGS) entry which is preliminary data.</text>
</comment>
<protein>
    <submittedName>
        <fullName evidence="4">Transcriptional regulator</fullName>
    </submittedName>
</protein>
<dbReference type="GO" id="GO:0003700">
    <property type="term" value="F:DNA-binding transcription factor activity"/>
    <property type="evidence" value="ECO:0007669"/>
    <property type="project" value="TreeGrafter"/>
</dbReference>
<sequence length="216" mass="22915">MTGESAVAPSNRMLERVAQILDALDAGPAGASEIGRLTGLSISTVHRIALAMVEEGFLRRYADGRYVHGWRVARSRLDSNALPHVLALRDECGEGVQLWVRSGDYRVCRLSAETAHALRVTLPVGARVPLPAGSAGEVLARTPRAEDSIARTGWFEVIQSRTPGLSSVSAPVVVDGALIAALCVVVPVARLRSTPGGDHGDLLREAAQRIADELDA</sequence>
<dbReference type="PANTHER" id="PTHR30136">
    <property type="entry name" value="HELIX-TURN-HELIX TRANSCRIPTIONAL REGULATOR, ICLR FAMILY"/>
    <property type="match status" value="1"/>
</dbReference>
<dbReference type="SUPFAM" id="SSF46785">
    <property type="entry name" value="Winged helix' DNA-binding domain"/>
    <property type="match status" value="1"/>
</dbReference>
<dbReference type="InterPro" id="IPR029016">
    <property type="entry name" value="GAF-like_dom_sf"/>
</dbReference>
<dbReference type="SMART" id="SM00346">
    <property type="entry name" value="HTH_ICLR"/>
    <property type="match status" value="1"/>
</dbReference>
<accession>A0A917MJV7</accession>
<organism evidence="4 5">
    <name type="scientific">Microbacterium album</name>
    <dbReference type="NCBI Taxonomy" id="2053191"/>
    <lineage>
        <taxon>Bacteria</taxon>
        <taxon>Bacillati</taxon>
        <taxon>Actinomycetota</taxon>
        <taxon>Actinomycetes</taxon>
        <taxon>Micrococcales</taxon>
        <taxon>Microbacteriaceae</taxon>
        <taxon>Microbacterium</taxon>
    </lineage>
</organism>
<dbReference type="Gene3D" id="1.10.10.10">
    <property type="entry name" value="Winged helix-like DNA-binding domain superfamily/Winged helix DNA-binding domain"/>
    <property type="match status" value="1"/>
</dbReference>
<evidence type="ECO:0000256" key="1">
    <source>
        <dbReference type="ARBA" id="ARBA00023015"/>
    </source>
</evidence>
<feature type="domain" description="HTH iclR-type" evidence="3">
    <location>
        <begin position="11"/>
        <end position="70"/>
    </location>
</feature>
<dbReference type="InterPro" id="IPR036390">
    <property type="entry name" value="WH_DNA-bd_sf"/>
</dbReference>
<dbReference type="Pfam" id="PF09339">
    <property type="entry name" value="HTH_IclR"/>
    <property type="match status" value="1"/>
</dbReference>
<proteinExistence type="predicted"/>
<reference evidence="4" key="1">
    <citation type="journal article" date="2014" name="Int. J. Syst. Evol. Microbiol.">
        <title>Complete genome sequence of Corynebacterium casei LMG S-19264T (=DSM 44701T), isolated from a smear-ripened cheese.</title>
        <authorList>
            <consortium name="US DOE Joint Genome Institute (JGI-PGF)"/>
            <person name="Walter F."/>
            <person name="Albersmeier A."/>
            <person name="Kalinowski J."/>
            <person name="Ruckert C."/>
        </authorList>
    </citation>
    <scope>NUCLEOTIDE SEQUENCE</scope>
    <source>
        <strain evidence="4">CGMCC 1.15794</strain>
    </source>
</reference>
<dbReference type="InterPro" id="IPR036388">
    <property type="entry name" value="WH-like_DNA-bd_sf"/>
</dbReference>
<dbReference type="GO" id="GO:0045892">
    <property type="term" value="P:negative regulation of DNA-templated transcription"/>
    <property type="evidence" value="ECO:0007669"/>
    <property type="project" value="TreeGrafter"/>
</dbReference>
<evidence type="ECO:0000259" key="3">
    <source>
        <dbReference type="PROSITE" id="PS51077"/>
    </source>
</evidence>
<dbReference type="CDD" id="cd00090">
    <property type="entry name" value="HTH_ARSR"/>
    <property type="match status" value="1"/>
</dbReference>
<keyword evidence="1" id="KW-0805">Transcription regulation</keyword>
<evidence type="ECO:0000313" key="5">
    <source>
        <dbReference type="Proteomes" id="UP000657592"/>
    </source>
</evidence>
<dbReference type="EMBL" id="BMJY01000001">
    <property type="protein sequence ID" value="GGH33393.1"/>
    <property type="molecule type" value="Genomic_DNA"/>
</dbReference>
<dbReference type="Proteomes" id="UP000657592">
    <property type="component" value="Unassembled WGS sequence"/>
</dbReference>
<dbReference type="SUPFAM" id="SSF55781">
    <property type="entry name" value="GAF domain-like"/>
    <property type="match status" value="1"/>
</dbReference>
<dbReference type="InterPro" id="IPR011991">
    <property type="entry name" value="ArsR-like_HTH"/>
</dbReference>
<dbReference type="InterPro" id="IPR050707">
    <property type="entry name" value="HTH_MetabolicPath_Reg"/>
</dbReference>